<dbReference type="Gene3D" id="4.10.410.10">
    <property type="entry name" value="Pancreatic trypsin inhibitor Kunitz domain"/>
    <property type="match status" value="2"/>
</dbReference>
<dbReference type="InterPro" id="IPR002223">
    <property type="entry name" value="Kunitz_BPTI"/>
</dbReference>
<organism evidence="2 3">
    <name type="scientific">Amblyomma americanum</name>
    <name type="common">Lone star tick</name>
    <dbReference type="NCBI Taxonomy" id="6943"/>
    <lineage>
        <taxon>Eukaryota</taxon>
        <taxon>Metazoa</taxon>
        <taxon>Ecdysozoa</taxon>
        <taxon>Arthropoda</taxon>
        <taxon>Chelicerata</taxon>
        <taxon>Arachnida</taxon>
        <taxon>Acari</taxon>
        <taxon>Parasitiformes</taxon>
        <taxon>Ixodida</taxon>
        <taxon>Ixodoidea</taxon>
        <taxon>Ixodidae</taxon>
        <taxon>Amblyomminae</taxon>
        <taxon>Amblyomma</taxon>
    </lineage>
</organism>
<dbReference type="GO" id="GO:0004867">
    <property type="term" value="F:serine-type endopeptidase inhibitor activity"/>
    <property type="evidence" value="ECO:0007669"/>
    <property type="project" value="InterPro"/>
</dbReference>
<protein>
    <recommendedName>
        <fullName evidence="1">BPTI/Kunitz inhibitor domain-containing protein</fullName>
    </recommendedName>
</protein>
<gene>
    <name evidence="2" type="ORF">V5799_011949</name>
</gene>
<sequence length="129" mass="15627">MSIKLNTEGCSGGWVERYAYNRKTKKCMDYYVPDRCFDQNLNLFETRQECWEKCNPNSVCLKKDEPELQFKRQNKLYYYDPEEDFCFETSPKIAAKNLWPNGNLFRHQHQCIRACKPTYYKINGKDFRY</sequence>
<evidence type="ECO:0000313" key="2">
    <source>
        <dbReference type="EMBL" id="KAK8773520.1"/>
    </source>
</evidence>
<dbReference type="SUPFAM" id="SSF57362">
    <property type="entry name" value="BPTI-like"/>
    <property type="match status" value="2"/>
</dbReference>
<evidence type="ECO:0000259" key="1">
    <source>
        <dbReference type="PROSITE" id="PS50279"/>
    </source>
</evidence>
<name>A0AAQ4EFR4_AMBAM</name>
<reference evidence="2 3" key="1">
    <citation type="journal article" date="2023" name="Arcadia Sci">
        <title>De novo assembly of a long-read Amblyomma americanum tick genome.</title>
        <authorList>
            <person name="Chou S."/>
            <person name="Poskanzer K.E."/>
            <person name="Rollins M."/>
            <person name="Thuy-Boun P.S."/>
        </authorList>
    </citation>
    <scope>NUCLEOTIDE SEQUENCE [LARGE SCALE GENOMIC DNA]</scope>
    <source>
        <strain evidence="2">F_SG_1</strain>
        <tissue evidence="2">Salivary glands</tissue>
    </source>
</reference>
<accession>A0AAQ4EFR4</accession>
<dbReference type="InterPro" id="IPR036880">
    <property type="entry name" value="Kunitz_BPTI_sf"/>
</dbReference>
<dbReference type="EMBL" id="JARKHS020016768">
    <property type="protein sequence ID" value="KAK8773520.1"/>
    <property type="molecule type" value="Genomic_DNA"/>
</dbReference>
<evidence type="ECO:0000313" key="3">
    <source>
        <dbReference type="Proteomes" id="UP001321473"/>
    </source>
</evidence>
<proteinExistence type="predicted"/>
<dbReference type="PROSITE" id="PS50279">
    <property type="entry name" value="BPTI_KUNITZ_2"/>
    <property type="match status" value="1"/>
</dbReference>
<keyword evidence="3" id="KW-1185">Reference proteome</keyword>
<dbReference type="Pfam" id="PF00014">
    <property type="entry name" value="Kunitz_BPTI"/>
    <property type="match status" value="1"/>
</dbReference>
<dbReference type="Proteomes" id="UP001321473">
    <property type="component" value="Unassembled WGS sequence"/>
</dbReference>
<feature type="domain" description="BPTI/Kunitz inhibitor" evidence="1">
    <location>
        <begin position="1"/>
        <end position="54"/>
    </location>
</feature>
<comment type="caution">
    <text evidence="2">The sequence shown here is derived from an EMBL/GenBank/DDBJ whole genome shotgun (WGS) entry which is preliminary data.</text>
</comment>
<dbReference type="AlphaFoldDB" id="A0AAQ4EFR4"/>